<dbReference type="Proteomes" id="UP001225316">
    <property type="component" value="Unassembled WGS sequence"/>
</dbReference>
<proteinExistence type="inferred from homology"/>
<dbReference type="InterPro" id="IPR052049">
    <property type="entry name" value="Electron_transfer_protein"/>
</dbReference>
<feature type="transmembrane region" description="Helical" evidence="7">
    <location>
        <begin position="93"/>
        <end position="113"/>
    </location>
</feature>
<feature type="transmembrane region" description="Helical" evidence="7">
    <location>
        <begin position="125"/>
        <end position="148"/>
    </location>
</feature>
<dbReference type="PANTHER" id="PTHR34856:SF2">
    <property type="entry name" value="PROTEIN NRFD"/>
    <property type="match status" value="1"/>
</dbReference>
<dbReference type="RefSeq" id="WP_308951759.1">
    <property type="nucleotide sequence ID" value="NZ_JARXHW010000047.1"/>
</dbReference>
<evidence type="ECO:0000256" key="3">
    <source>
        <dbReference type="ARBA" id="ARBA00022475"/>
    </source>
</evidence>
<dbReference type="EMBL" id="JARXHW010000047">
    <property type="protein sequence ID" value="MDQ8209001.1"/>
    <property type="molecule type" value="Genomic_DNA"/>
</dbReference>
<evidence type="ECO:0000256" key="7">
    <source>
        <dbReference type="SAM" id="Phobius"/>
    </source>
</evidence>
<comment type="subcellular location">
    <subcellularLocation>
        <location evidence="1">Cell membrane</location>
        <topology evidence="1">Multi-pass membrane protein</topology>
    </subcellularLocation>
</comment>
<sequence>MHSEIVYNIQHGPIWDWKVAMDLFLGGAGVGALLFSISLDEFFEGKYRRICRTAAWLSPILIGLGLLLIMLKMGRPFSAYHTYLNVNLTSPLWWGGIFQPMLVGGGLVYSWLWWKDAQHIGLRRLLGRILIPLTFIVGAYHGLLLAVLGSHPLWNTGPTVIAALLAFATSGIATVMLVHFALMKLAGRLDDEAHVASFLDDLKAVRNTLGGLLAAQLGVLFFWWLSLYTGSLQDQQALRAANESHGPMFWGLGIGLGLILPIAFGLYSMLRGESKHRRTQIYSITVSSLLIVVGAFFFRLALILGGQSPVPVNLTF</sequence>
<evidence type="ECO:0000256" key="4">
    <source>
        <dbReference type="ARBA" id="ARBA00022692"/>
    </source>
</evidence>
<dbReference type="InterPro" id="IPR005614">
    <property type="entry name" value="NrfD-like"/>
</dbReference>
<gene>
    <name evidence="8" type="primary">nrfD</name>
    <name evidence="8" type="ORF">QEH52_15855</name>
</gene>
<feature type="transmembrane region" description="Helical" evidence="7">
    <location>
        <begin position="23"/>
        <end position="43"/>
    </location>
</feature>
<evidence type="ECO:0000256" key="5">
    <source>
        <dbReference type="ARBA" id="ARBA00022989"/>
    </source>
</evidence>
<feature type="transmembrane region" description="Helical" evidence="7">
    <location>
        <begin position="204"/>
        <end position="228"/>
    </location>
</feature>
<protein>
    <submittedName>
        <fullName evidence="8">Polysulfide reductase NrfD</fullName>
    </submittedName>
</protein>
<keyword evidence="9" id="KW-1185">Reference proteome</keyword>
<evidence type="ECO:0000256" key="6">
    <source>
        <dbReference type="ARBA" id="ARBA00023136"/>
    </source>
</evidence>
<evidence type="ECO:0000313" key="8">
    <source>
        <dbReference type="EMBL" id="MDQ8209001.1"/>
    </source>
</evidence>
<feature type="transmembrane region" description="Helical" evidence="7">
    <location>
        <begin position="55"/>
        <end position="73"/>
    </location>
</feature>
<evidence type="ECO:0000313" key="9">
    <source>
        <dbReference type="Proteomes" id="UP001225316"/>
    </source>
</evidence>
<evidence type="ECO:0000256" key="1">
    <source>
        <dbReference type="ARBA" id="ARBA00004651"/>
    </source>
</evidence>
<keyword evidence="6 7" id="KW-0472">Membrane</keyword>
<keyword evidence="4 7" id="KW-0812">Transmembrane</keyword>
<accession>A0ABU1AY39</accession>
<comment type="similarity">
    <text evidence="2">Belongs to the NrfD family.</text>
</comment>
<dbReference type="PANTHER" id="PTHR34856">
    <property type="entry name" value="PROTEIN NRFD"/>
    <property type="match status" value="1"/>
</dbReference>
<organism evidence="8 9">
    <name type="scientific">Thalassobacterium maritimum</name>
    <dbReference type="NCBI Taxonomy" id="3041265"/>
    <lineage>
        <taxon>Bacteria</taxon>
        <taxon>Pseudomonadati</taxon>
        <taxon>Verrucomicrobiota</taxon>
        <taxon>Opitutia</taxon>
        <taxon>Puniceicoccales</taxon>
        <taxon>Coraliomargaritaceae</taxon>
        <taxon>Thalassobacterium</taxon>
    </lineage>
</organism>
<feature type="transmembrane region" description="Helical" evidence="7">
    <location>
        <begin position="248"/>
        <end position="269"/>
    </location>
</feature>
<dbReference type="Pfam" id="PF03916">
    <property type="entry name" value="NrfD"/>
    <property type="match status" value="1"/>
</dbReference>
<comment type="caution">
    <text evidence="8">The sequence shown here is derived from an EMBL/GenBank/DDBJ whole genome shotgun (WGS) entry which is preliminary data.</text>
</comment>
<keyword evidence="3" id="KW-1003">Cell membrane</keyword>
<feature type="transmembrane region" description="Helical" evidence="7">
    <location>
        <begin position="160"/>
        <end position="183"/>
    </location>
</feature>
<dbReference type="Gene3D" id="1.20.1630.10">
    <property type="entry name" value="Formate dehydrogenase/DMSO reductase domain"/>
    <property type="match status" value="1"/>
</dbReference>
<keyword evidence="5 7" id="KW-1133">Transmembrane helix</keyword>
<feature type="transmembrane region" description="Helical" evidence="7">
    <location>
        <begin position="281"/>
        <end position="304"/>
    </location>
</feature>
<reference evidence="8 9" key="1">
    <citation type="submission" date="2023-04" db="EMBL/GenBank/DDBJ databases">
        <title>A novel bacteria isolated from coastal sediment.</title>
        <authorList>
            <person name="Liu X.-J."/>
            <person name="Du Z.-J."/>
        </authorList>
    </citation>
    <scope>NUCLEOTIDE SEQUENCE [LARGE SCALE GENOMIC DNA]</scope>
    <source>
        <strain evidence="8 9">SDUM461003</strain>
    </source>
</reference>
<evidence type="ECO:0000256" key="2">
    <source>
        <dbReference type="ARBA" id="ARBA00008929"/>
    </source>
</evidence>
<name>A0ABU1AY39_9BACT</name>